<dbReference type="InterPro" id="IPR055959">
    <property type="entry name" value="DUF7537"/>
</dbReference>
<evidence type="ECO:0000256" key="1">
    <source>
        <dbReference type="SAM" id="MobiDB-lite"/>
    </source>
</evidence>
<protein>
    <recommendedName>
        <fullName evidence="5">Lipoprotein</fullName>
    </recommendedName>
</protein>
<dbReference type="PROSITE" id="PS51257">
    <property type="entry name" value="PROKAR_LIPOPROTEIN"/>
    <property type="match status" value="1"/>
</dbReference>
<comment type="caution">
    <text evidence="3">The sequence shown here is derived from an EMBL/GenBank/DDBJ whole genome shotgun (WGS) entry which is preliminary data.</text>
</comment>
<accession>A0ABT0J1F9</accession>
<dbReference type="RefSeq" id="WP_416343177.1">
    <property type="nucleotide sequence ID" value="NZ_JALQCY010000002.1"/>
</dbReference>
<feature type="chain" id="PRO_5045052239" description="Lipoprotein" evidence="2">
    <location>
        <begin position="24"/>
        <end position="275"/>
    </location>
</feature>
<evidence type="ECO:0000256" key="2">
    <source>
        <dbReference type="SAM" id="SignalP"/>
    </source>
</evidence>
<dbReference type="SUPFAM" id="SSF89392">
    <property type="entry name" value="Prokaryotic lipoproteins and lipoprotein localization factors"/>
    <property type="match status" value="1"/>
</dbReference>
<evidence type="ECO:0008006" key="5">
    <source>
        <dbReference type="Google" id="ProtNLM"/>
    </source>
</evidence>
<dbReference type="Pfam" id="PF24381">
    <property type="entry name" value="DUF7537"/>
    <property type="match status" value="1"/>
</dbReference>
<sequence length="275" mass="28301">MRDAVKYPAALLSACLLSLALTACGDAEGTGGEAAPAASDSGAEAVEAEAAPVDDLVELAERMRAAQEGASTSHIEMTYQGEMAELAGLDESVTTADVGYGTSLEDTTMRMSMSLMGMDIELLLVDGAMYVGAGDGTYQKMSMEDLGKDASTAGLLDSVGSMDAASQAEGMAEAVSSFEHTGTEDVDGVTTDVYTMTIDPAKIDAEGAGAPAVADLGESLGEVGLVYRIGPDDLPLEMDMTMTVDGEELVTHWEFSAWGEALDIEAPAAEDIVAP</sequence>
<keyword evidence="4" id="KW-1185">Reference proteome</keyword>
<organism evidence="3 4">
    <name type="scientific">Isoptericola peretonis</name>
    <dbReference type="NCBI Taxonomy" id="2918523"/>
    <lineage>
        <taxon>Bacteria</taxon>
        <taxon>Bacillati</taxon>
        <taxon>Actinomycetota</taxon>
        <taxon>Actinomycetes</taxon>
        <taxon>Micrococcales</taxon>
        <taxon>Promicromonosporaceae</taxon>
        <taxon>Isoptericola</taxon>
    </lineage>
</organism>
<feature type="region of interest" description="Disordered" evidence="1">
    <location>
        <begin position="29"/>
        <end position="48"/>
    </location>
</feature>
<dbReference type="EMBL" id="JALQCY010000002">
    <property type="protein sequence ID" value="MCK9793324.1"/>
    <property type="molecule type" value="Genomic_DNA"/>
</dbReference>
<evidence type="ECO:0000313" key="4">
    <source>
        <dbReference type="Proteomes" id="UP001651050"/>
    </source>
</evidence>
<gene>
    <name evidence="3" type="ORF">M1843_06150</name>
</gene>
<dbReference type="InterPro" id="IPR029046">
    <property type="entry name" value="LolA/LolB/LppX"/>
</dbReference>
<proteinExistence type="predicted"/>
<dbReference type="Gene3D" id="2.50.20.20">
    <property type="match status" value="1"/>
</dbReference>
<dbReference type="Proteomes" id="UP001651050">
    <property type="component" value="Unassembled WGS sequence"/>
</dbReference>
<reference evidence="3 4" key="1">
    <citation type="submission" date="2022-02" db="EMBL/GenBank/DDBJ databases">
        <title>The car tank lid bacteriome: a reservoir of bacteria with potential in bioremediation of fuel.</title>
        <authorList>
            <person name="Vidal-Verdu A."/>
            <person name="Gomez-Martinez D."/>
            <person name="Latorre-Perez A."/>
            <person name="Pereto J."/>
            <person name="Porcar M."/>
        </authorList>
    </citation>
    <scope>NUCLEOTIDE SEQUENCE [LARGE SCALE GENOMIC DNA]</scope>
    <source>
        <strain evidence="3 4">4D.3</strain>
    </source>
</reference>
<keyword evidence="2" id="KW-0732">Signal</keyword>
<name>A0ABT0J1F9_9MICO</name>
<evidence type="ECO:0000313" key="3">
    <source>
        <dbReference type="EMBL" id="MCK9793324.1"/>
    </source>
</evidence>
<feature type="signal peptide" evidence="2">
    <location>
        <begin position="1"/>
        <end position="23"/>
    </location>
</feature>